<name>A0A2U0I247_9FLAO</name>
<accession>A0A2U0I247</accession>
<dbReference type="SUPFAM" id="SSF54913">
    <property type="entry name" value="GlnB-like"/>
    <property type="match status" value="1"/>
</dbReference>
<protein>
    <recommendedName>
        <fullName evidence="1">DUF2007 domain-containing protein</fullName>
    </recommendedName>
</protein>
<dbReference type="AlphaFoldDB" id="A0A2U0I247"/>
<keyword evidence="3" id="KW-1185">Reference proteome</keyword>
<proteinExistence type="predicted"/>
<reference evidence="2 3" key="1">
    <citation type="submission" date="2018-04" db="EMBL/GenBank/DDBJ databases">
        <title>Marixanthomonas spongiae HN-E44 sp. nov., isolated from a marine sponge.</title>
        <authorList>
            <person name="Luo L."/>
            <person name="Zhuang L."/>
        </authorList>
    </citation>
    <scope>NUCLEOTIDE SEQUENCE [LARGE SCALE GENOMIC DNA]</scope>
    <source>
        <strain evidence="2 3">HN-E44</strain>
    </source>
</reference>
<dbReference type="EMBL" id="QEHR01000004">
    <property type="protein sequence ID" value="PVW15173.1"/>
    <property type="molecule type" value="Genomic_DNA"/>
</dbReference>
<evidence type="ECO:0000313" key="3">
    <source>
        <dbReference type="Proteomes" id="UP000245962"/>
    </source>
</evidence>
<comment type="caution">
    <text evidence="2">The sequence shown here is derived from an EMBL/GenBank/DDBJ whole genome shotgun (WGS) entry which is preliminary data.</text>
</comment>
<evidence type="ECO:0000259" key="1">
    <source>
        <dbReference type="Pfam" id="PF09413"/>
    </source>
</evidence>
<dbReference type="RefSeq" id="WP_116694068.1">
    <property type="nucleotide sequence ID" value="NZ_QEHR01000004.1"/>
</dbReference>
<gene>
    <name evidence="2" type="ORF">DDV96_07130</name>
</gene>
<evidence type="ECO:0000313" key="2">
    <source>
        <dbReference type="EMBL" id="PVW15173.1"/>
    </source>
</evidence>
<dbReference type="OrthoDB" id="8480302at2"/>
<organism evidence="2 3">
    <name type="scientific">Marixanthomonas spongiae</name>
    <dbReference type="NCBI Taxonomy" id="2174845"/>
    <lineage>
        <taxon>Bacteria</taxon>
        <taxon>Pseudomonadati</taxon>
        <taxon>Bacteroidota</taxon>
        <taxon>Flavobacteriia</taxon>
        <taxon>Flavobacteriales</taxon>
        <taxon>Flavobacteriaceae</taxon>
        <taxon>Marixanthomonas</taxon>
    </lineage>
</organism>
<feature type="domain" description="DUF2007" evidence="1">
    <location>
        <begin position="17"/>
        <end position="70"/>
    </location>
</feature>
<dbReference type="Pfam" id="PF09413">
    <property type="entry name" value="DUF2007"/>
    <property type="match status" value="1"/>
</dbReference>
<dbReference type="Gene3D" id="3.30.70.790">
    <property type="entry name" value="UreE, C-terminal domain"/>
    <property type="match status" value="1"/>
</dbReference>
<dbReference type="Proteomes" id="UP000245962">
    <property type="component" value="Unassembled WGS sequence"/>
</dbReference>
<dbReference type="InterPro" id="IPR011322">
    <property type="entry name" value="N-reg_PII-like_a/b"/>
</dbReference>
<sequence>MENFVIIATFTYQSEYAVLALLLEQHDIPHVFLNETMASVFPFYSNAIGGIRLQVHKKDEARAKKIIEDFFNTSKMRIV</sequence>
<dbReference type="InterPro" id="IPR018551">
    <property type="entry name" value="DUF2007"/>
</dbReference>